<feature type="compositionally biased region" description="Basic and acidic residues" evidence="1">
    <location>
        <begin position="402"/>
        <end position="417"/>
    </location>
</feature>
<feature type="domain" description="CBM20" evidence="2">
    <location>
        <begin position="84"/>
        <end position="186"/>
    </location>
</feature>
<dbReference type="Gene3D" id="2.60.40.10">
    <property type="entry name" value="Immunoglobulins"/>
    <property type="match status" value="1"/>
</dbReference>
<dbReference type="CDD" id="cd05467">
    <property type="entry name" value="CBM20"/>
    <property type="match status" value="1"/>
</dbReference>
<reference evidence="3" key="1">
    <citation type="journal article" date="2023" name="Plant Biotechnol. J.">
        <title>Chromosome-level wild Hevea brasiliensis genome provides new tools for genomic-assisted breeding and valuable loci to elevate rubber yield.</title>
        <authorList>
            <person name="Cheng H."/>
            <person name="Song X."/>
            <person name="Hu Y."/>
            <person name="Wu T."/>
            <person name="Yang Q."/>
            <person name="An Z."/>
            <person name="Feng S."/>
            <person name="Deng Z."/>
            <person name="Wu W."/>
            <person name="Zeng X."/>
            <person name="Tu M."/>
            <person name="Wang X."/>
            <person name="Huang H."/>
        </authorList>
    </citation>
    <scope>NUCLEOTIDE SEQUENCE</scope>
    <source>
        <strain evidence="3">MT/VB/25A 57/8</strain>
    </source>
</reference>
<dbReference type="PANTHER" id="PTHR15048">
    <property type="entry name" value="STARCH-BINDING DOMAIN-CONTAINING PROTEIN 1"/>
    <property type="match status" value="1"/>
</dbReference>
<protein>
    <recommendedName>
        <fullName evidence="2">CBM20 domain-containing protein</fullName>
    </recommendedName>
</protein>
<dbReference type="EMBL" id="JARPOI010000005">
    <property type="protein sequence ID" value="KAJ9180593.1"/>
    <property type="molecule type" value="Genomic_DNA"/>
</dbReference>
<dbReference type="PANTHER" id="PTHR15048:SF0">
    <property type="entry name" value="STARCH-BINDING DOMAIN-CONTAINING PROTEIN 1"/>
    <property type="match status" value="1"/>
</dbReference>
<dbReference type="PROSITE" id="PS51166">
    <property type="entry name" value="CBM20"/>
    <property type="match status" value="1"/>
</dbReference>
<comment type="caution">
    <text evidence="3">The sequence shown here is derived from an EMBL/GenBank/DDBJ whole genome shotgun (WGS) entry which is preliminary data.</text>
</comment>
<dbReference type="InterPro" id="IPR002044">
    <property type="entry name" value="CBM20"/>
</dbReference>
<dbReference type="InterPro" id="IPR013784">
    <property type="entry name" value="Carb-bd-like_fold"/>
</dbReference>
<dbReference type="SUPFAM" id="SSF49452">
    <property type="entry name" value="Starch-binding domain-like"/>
    <property type="match status" value="1"/>
</dbReference>
<sequence>MKALVNSSSWYKIAFQRNGDYRAFNPTTHEISSFRSKKFLNVGFRICFKHKPLRPISASTRPSLSADSKTDLELEEAKTKTRETHQSNTVDVKFHLKKECSFGEQFALVGDDQMFGMWDPENAIPLNWSDGHVWTLELDIPIGKSIQFKFILKEINGKILWQPGPDRIFKTWETKNTIVVSEDWEDATLQQLTEEESMANKKGEPTVNSEMLIVADELSTNSEIVVFSENLTHENEELISDVNSYPAKESLPSTPDKPIIADEIPPPEKEPLVIVADNITHTKEDPDVSAILQMPSGKGINHEKDENEANSNKEAMIAEEIVGNSGRTPTDMNLATINVEGNPVSHEGDPVLVPGLTPLSVFSSDPVTHDEVEISSAFDASVGVNEGEKSSAFDASVGVDEVKDNNLPESDEKHEIVGDPSQEEAVEVFSDQEQLHNEFEQKPVADDGKQKESESIENVVPQNDTQWGRKTIQKLLVNLGLL</sequence>
<name>A0ABQ9MP01_HEVBR</name>
<proteinExistence type="predicted"/>
<dbReference type="Proteomes" id="UP001174677">
    <property type="component" value="Chromosome 5"/>
</dbReference>
<feature type="compositionally biased region" description="Basic and acidic residues" evidence="1">
    <location>
        <begin position="433"/>
        <end position="454"/>
    </location>
</feature>
<accession>A0ABQ9MP01</accession>
<dbReference type="SMART" id="SM01065">
    <property type="entry name" value="CBM_2"/>
    <property type="match status" value="1"/>
</dbReference>
<evidence type="ECO:0000259" key="2">
    <source>
        <dbReference type="PROSITE" id="PS51166"/>
    </source>
</evidence>
<dbReference type="InterPro" id="IPR013783">
    <property type="entry name" value="Ig-like_fold"/>
</dbReference>
<feature type="region of interest" description="Disordered" evidence="1">
    <location>
        <begin position="402"/>
        <end position="464"/>
    </location>
</feature>
<organism evidence="3 4">
    <name type="scientific">Hevea brasiliensis</name>
    <name type="common">Para rubber tree</name>
    <name type="synonym">Siphonia brasiliensis</name>
    <dbReference type="NCBI Taxonomy" id="3981"/>
    <lineage>
        <taxon>Eukaryota</taxon>
        <taxon>Viridiplantae</taxon>
        <taxon>Streptophyta</taxon>
        <taxon>Embryophyta</taxon>
        <taxon>Tracheophyta</taxon>
        <taxon>Spermatophyta</taxon>
        <taxon>Magnoliopsida</taxon>
        <taxon>eudicotyledons</taxon>
        <taxon>Gunneridae</taxon>
        <taxon>Pentapetalae</taxon>
        <taxon>rosids</taxon>
        <taxon>fabids</taxon>
        <taxon>Malpighiales</taxon>
        <taxon>Euphorbiaceae</taxon>
        <taxon>Crotonoideae</taxon>
        <taxon>Micrandreae</taxon>
        <taxon>Hevea</taxon>
    </lineage>
</organism>
<keyword evidence="4" id="KW-1185">Reference proteome</keyword>
<evidence type="ECO:0000256" key="1">
    <source>
        <dbReference type="SAM" id="MobiDB-lite"/>
    </source>
</evidence>
<evidence type="ECO:0000313" key="4">
    <source>
        <dbReference type="Proteomes" id="UP001174677"/>
    </source>
</evidence>
<gene>
    <name evidence="3" type="ORF">P3X46_008812</name>
</gene>
<evidence type="ECO:0000313" key="3">
    <source>
        <dbReference type="EMBL" id="KAJ9180593.1"/>
    </source>
</evidence>
<dbReference type="Pfam" id="PF00686">
    <property type="entry name" value="CBM_20"/>
    <property type="match status" value="1"/>
</dbReference>